<dbReference type="PANTHER" id="PTHR30504">
    <property type="entry name" value="GLUCANS BIOSYNTHESIS PROTEIN"/>
    <property type="match status" value="1"/>
</dbReference>
<keyword evidence="7" id="KW-1185">Reference proteome</keyword>
<dbReference type="Gene3D" id="2.70.98.10">
    <property type="match status" value="1"/>
</dbReference>
<dbReference type="PANTHER" id="PTHR30504:SF2">
    <property type="entry name" value="GLUCANS BIOSYNTHESIS PROTEIN G"/>
    <property type="match status" value="1"/>
</dbReference>
<sequence length="526" mass="57371">MNRRADDFILRKRLFSRRSLLLGAASSGGALLLGGAGTGRERGTAKADGGFGFDQVRLRAAALASRPYVPPDETMPAVLRDMSYDEYRAIRFRPSEALWADRDGFKAQFFHRGFLYRRQVRVSVVEDGVATPVAYRPDMFDLGGLDVPDVPDLGFAGLRLHHPAGGGSTGDEFAVFLGASYFRLIARGQEYGLSGRGVAVNTGGSEPEEFPDFTEFWIERPGAGAEEIAVLALLDGPSMAGAFRFRLRPGDTTAARIDASLVLRRPVGQLGLAPLTSMFLHGEHGPAGFDDFRPEMHDSDGLLMRDGAGEWSWRPLANGRPAPLATGYPMAGPGGFGLMQRDRDFASYLDVQAMHERRPSFWVEPRGDWGRGVLELYEFPSLEEYNDNIVASWVPGRAPEPGRPLDFGYDLTVIDGGTGLHPLGRVTGTRIGSAERLRPTVPPSPERRFFVVDFEGDGLPGHGADLAADVTASAGAVVEPVVEHVPQTGGWRLYFEYRPGGGGPAELAARLMRGDRVMTETWRFTW</sequence>
<dbReference type="InterPro" id="IPR014438">
    <property type="entry name" value="Glucan_biosyn_MdoG/MdoD"/>
</dbReference>
<protein>
    <submittedName>
        <fullName evidence="6">Glucan biosynthesis protein G</fullName>
    </submittedName>
</protein>
<dbReference type="EMBL" id="CP067420">
    <property type="protein sequence ID" value="QQP90525.1"/>
    <property type="molecule type" value="Genomic_DNA"/>
</dbReference>
<evidence type="ECO:0000256" key="1">
    <source>
        <dbReference type="ARBA" id="ARBA00004418"/>
    </source>
</evidence>
<evidence type="ECO:0000313" key="7">
    <source>
        <dbReference type="Proteomes" id="UP000595197"/>
    </source>
</evidence>
<dbReference type="InterPro" id="IPR011013">
    <property type="entry name" value="Gal_mutarotase_sf_dom"/>
</dbReference>
<dbReference type="PROSITE" id="PS51318">
    <property type="entry name" value="TAT"/>
    <property type="match status" value="1"/>
</dbReference>
<comment type="subcellular location">
    <subcellularLocation>
        <location evidence="1">Periplasm</location>
    </subcellularLocation>
</comment>
<dbReference type="SUPFAM" id="SSF81296">
    <property type="entry name" value="E set domains"/>
    <property type="match status" value="1"/>
</dbReference>
<evidence type="ECO:0000313" key="6">
    <source>
        <dbReference type="EMBL" id="QQP90525.1"/>
    </source>
</evidence>
<dbReference type="Gene3D" id="2.60.40.10">
    <property type="entry name" value="Immunoglobulins"/>
    <property type="match status" value="1"/>
</dbReference>
<evidence type="ECO:0000259" key="5">
    <source>
        <dbReference type="Pfam" id="PF04349"/>
    </source>
</evidence>
<comment type="pathway">
    <text evidence="2">Glycan metabolism; osmoregulated periplasmic glucan (OPG) biosynthesis.</text>
</comment>
<keyword evidence="4" id="KW-0574">Periplasm</keyword>
<evidence type="ECO:0000256" key="2">
    <source>
        <dbReference type="ARBA" id="ARBA00005001"/>
    </source>
</evidence>
<evidence type="ECO:0000256" key="3">
    <source>
        <dbReference type="ARBA" id="ARBA00009284"/>
    </source>
</evidence>
<dbReference type="RefSeq" id="WP_201077674.1">
    <property type="nucleotide sequence ID" value="NZ_CP067420.1"/>
</dbReference>
<reference evidence="6" key="1">
    <citation type="submission" date="2021-02" db="EMBL/GenBank/DDBJ databases">
        <title>Skermanella TT6 skin isolate.</title>
        <authorList>
            <person name="Lee K."/>
            <person name="Ganzorig M."/>
        </authorList>
    </citation>
    <scope>NUCLEOTIDE SEQUENCE</scope>
    <source>
        <strain evidence="6">TT6</strain>
    </source>
</reference>
<dbReference type="PIRSF" id="PIRSF006281">
    <property type="entry name" value="MdoG"/>
    <property type="match status" value="1"/>
</dbReference>
<comment type="similarity">
    <text evidence="3">Belongs to the OpgD/OpgG family.</text>
</comment>
<evidence type="ECO:0000256" key="4">
    <source>
        <dbReference type="ARBA" id="ARBA00022764"/>
    </source>
</evidence>
<dbReference type="Proteomes" id="UP000595197">
    <property type="component" value="Chromosome"/>
</dbReference>
<dbReference type="Pfam" id="PF04349">
    <property type="entry name" value="MdoG"/>
    <property type="match status" value="1"/>
</dbReference>
<feature type="domain" description="Glucan biosynthesis periplasmic MdoG C-terminal" evidence="5">
    <location>
        <begin position="51"/>
        <end position="526"/>
    </location>
</feature>
<dbReference type="InterPro" id="IPR013783">
    <property type="entry name" value="Ig-like_fold"/>
</dbReference>
<organism evidence="6 7">
    <name type="scientific">Skermanella cutis</name>
    <dbReference type="NCBI Taxonomy" id="2775420"/>
    <lineage>
        <taxon>Bacteria</taxon>
        <taxon>Pseudomonadati</taxon>
        <taxon>Pseudomonadota</taxon>
        <taxon>Alphaproteobacteria</taxon>
        <taxon>Rhodospirillales</taxon>
        <taxon>Azospirillaceae</taxon>
        <taxon>Skermanella</taxon>
    </lineage>
</organism>
<dbReference type="InterPro" id="IPR014756">
    <property type="entry name" value="Ig_E-set"/>
</dbReference>
<dbReference type="SUPFAM" id="SSF74650">
    <property type="entry name" value="Galactose mutarotase-like"/>
    <property type="match status" value="1"/>
</dbReference>
<gene>
    <name evidence="6" type="ORF">IGS68_04530</name>
</gene>
<proteinExistence type="inferred from homology"/>
<dbReference type="InterPro" id="IPR007444">
    <property type="entry name" value="Glucan_biosyn_MdoG_C"/>
</dbReference>
<dbReference type="InterPro" id="IPR014718">
    <property type="entry name" value="GH-type_carb-bd"/>
</dbReference>
<dbReference type="InterPro" id="IPR006311">
    <property type="entry name" value="TAT_signal"/>
</dbReference>
<accession>A0ABX7BA84</accession>
<name>A0ABX7BA84_9PROT</name>